<dbReference type="Pfam" id="PF00535">
    <property type="entry name" value="Glycos_transf_2"/>
    <property type="match status" value="1"/>
</dbReference>
<dbReference type="SUPFAM" id="SSF53448">
    <property type="entry name" value="Nucleotide-diphospho-sugar transferases"/>
    <property type="match status" value="1"/>
</dbReference>
<name>A0A848CN21_9FIRM</name>
<dbReference type="AlphaFoldDB" id="A0A848CN21"/>
<dbReference type="Proteomes" id="UP000580130">
    <property type="component" value="Unassembled WGS sequence"/>
</dbReference>
<accession>A0A848CN21</accession>
<dbReference type="PANTHER" id="PTHR22916">
    <property type="entry name" value="GLYCOSYLTRANSFERASE"/>
    <property type="match status" value="1"/>
</dbReference>
<feature type="domain" description="Glycosyltransferase 2-like" evidence="1">
    <location>
        <begin position="13"/>
        <end position="156"/>
    </location>
</feature>
<dbReference type="RefSeq" id="WP_168933112.1">
    <property type="nucleotide sequence ID" value="NZ_JABAFX010000004.1"/>
</dbReference>
<dbReference type="InterPro" id="IPR029044">
    <property type="entry name" value="Nucleotide-diphossugar_trans"/>
</dbReference>
<proteinExistence type="predicted"/>
<protein>
    <submittedName>
        <fullName evidence="2">Glycosyltransferase family 2 protein</fullName>
    </submittedName>
</protein>
<gene>
    <name evidence="2" type="ORF">HF855_02605</name>
</gene>
<dbReference type="InterPro" id="IPR001173">
    <property type="entry name" value="Glyco_trans_2-like"/>
</dbReference>
<evidence type="ECO:0000259" key="1">
    <source>
        <dbReference type="Pfam" id="PF00535"/>
    </source>
</evidence>
<dbReference type="CDD" id="cd00761">
    <property type="entry name" value="Glyco_tranf_GTA_type"/>
    <property type="match status" value="1"/>
</dbReference>
<keyword evidence="2" id="KW-0808">Transferase</keyword>
<dbReference type="PANTHER" id="PTHR22916:SF3">
    <property type="entry name" value="UDP-GLCNAC:BETAGAL BETA-1,3-N-ACETYLGLUCOSAMINYLTRANSFERASE-LIKE PROTEIN 1"/>
    <property type="match status" value="1"/>
</dbReference>
<evidence type="ECO:0000313" key="2">
    <source>
        <dbReference type="EMBL" id="NME56341.1"/>
    </source>
</evidence>
<dbReference type="GO" id="GO:0016758">
    <property type="term" value="F:hexosyltransferase activity"/>
    <property type="evidence" value="ECO:0007669"/>
    <property type="project" value="UniProtKB-ARBA"/>
</dbReference>
<organism evidence="2 3">
    <name type="scientific">Dorea formicigenerans</name>
    <dbReference type="NCBI Taxonomy" id="39486"/>
    <lineage>
        <taxon>Bacteria</taxon>
        <taxon>Bacillati</taxon>
        <taxon>Bacillota</taxon>
        <taxon>Clostridia</taxon>
        <taxon>Lachnospirales</taxon>
        <taxon>Lachnospiraceae</taxon>
        <taxon>Dorea</taxon>
    </lineage>
</organism>
<dbReference type="EMBL" id="JABAFX010000004">
    <property type="protein sequence ID" value="NME56341.1"/>
    <property type="molecule type" value="Genomic_DNA"/>
</dbReference>
<dbReference type="Gene3D" id="3.90.550.10">
    <property type="entry name" value="Spore Coat Polysaccharide Biosynthesis Protein SpsA, Chain A"/>
    <property type="match status" value="1"/>
</dbReference>
<evidence type="ECO:0000313" key="3">
    <source>
        <dbReference type="Proteomes" id="UP000580130"/>
    </source>
</evidence>
<sequence length="332" mass="39163">MDEKDMEKDILISIIIPVYNAEEFLTQCLDSICGQTYKNIEVILIDDGSTDGTKKICMNYLEKDNRIRYLYKKNEGPGIARNKGLEMANGQYIMFVDSDDYFYSPDNVDNIIRRIRKNQADLIMYNSGTYWNEDGEFVREGVIIEEKEIDRLKNEDKFSYVLSKGMIYSGVLSKVIKKEVLYENDIWYDNTECEDIVWSLKIYMNVKSIDWCNDLIYVYRKRKSGSRSAKAFTHENLKIVKELCLRICENKEKYDDGIVGYVAYLYTVWLAQAYLSKDLRVKQDKKEMKKCIMLLKYDIHPNVKVARKVYKIVGYNILTFLLGTYMKHLYKI</sequence>
<reference evidence="2 3" key="1">
    <citation type="submission" date="2020-04" db="EMBL/GenBank/DDBJ databases">
        <authorList>
            <person name="Hitch T.C.A."/>
            <person name="Wylensek D."/>
            <person name="Clavel T."/>
        </authorList>
    </citation>
    <scope>NUCLEOTIDE SEQUENCE [LARGE SCALE GENOMIC DNA]</scope>
    <source>
        <strain evidence="2 3">BSM-383-APC-5F</strain>
    </source>
</reference>
<comment type="caution">
    <text evidence="2">The sequence shown here is derived from an EMBL/GenBank/DDBJ whole genome shotgun (WGS) entry which is preliminary data.</text>
</comment>